<accession>A0A9X1SUK1</accession>
<organism evidence="1 2">
    <name type="scientific">Kineosporia babensis</name>
    <dbReference type="NCBI Taxonomy" id="499548"/>
    <lineage>
        <taxon>Bacteria</taxon>
        <taxon>Bacillati</taxon>
        <taxon>Actinomycetota</taxon>
        <taxon>Actinomycetes</taxon>
        <taxon>Kineosporiales</taxon>
        <taxon>Kineosporiaceae</taxon>
        <taxon>Kineosporia</taxon>
    </lineage>
</organism>
<keyword evidence="2" id="KW-1185">Reference proteome</keyword>
<protein>
    <submittedName>
        <fullName evidence="1">Uncharacterized protein</fullName>
    </submittedName>
</protein>
<proteinExistence type="predicted"/>
<gene>
    <name evidence="1" type="ORF">LR394_18915</name>
</gene>
<evidence type="ECO:0000313" key="2">
    <source>
        <dbReference type="Proteomes" id="UP001138997"/>
    </source>
</evidence>
<dbReference type="Proteomes" id="UP001138997">
    <property type="component" value="Unassembled WGS sequence"/>
</dbReference>
<sequence>MKTSEMKQPQWNTVWVGVLLVYLRRCGVPVHEARLLRKGVFSVIFEPHLAQAEILEGATARLAVDDLLRAAGSC</sequence>
<reference evidence="1" key="1">
    <citation type="submission" date="2021-11" db="EMBL/GenBank/DDBJ databases">
        <title>Streptomyces corallinus and Kineosporia corallina sp. nov., two new coral-derived marine actinobacteria.</title>
        <authorList>
            <person name="Buangrab K."/>
            <person name="Sutthacheep M."/>
            <person name="Yeemin T."/>
            <person name="Harunari E."/>
            <person name="Igarashi Y."/>
            <person name="Sripreechasak P."/>
            <person name="Kanchanasin P."/>
            <person name="Tanasupawat S."/>
            <person name="Phongsopitanun W."/>
        </authorList>
    </citation>
    <scope>NUCLEOTIDE SEQUENCE</scope>
    <source>
        <strain evidence="1">JCM 31032</strain>
    </source>
</reference>
<dbReference type="RefSeq" id="WP_231443759.1">
    <property type="nucleotide sequence ID" value="NZ_JAJOMB010000010.1"/>
</dbReference>
<comment type="caution">
    <text evidence="1">The sequence shown here is derived from an EMBL/GenBank/DDBJ whole genome shotgun (WGS) entry which is preliminary data.</text>
</comment>
<dbReference type="EMBL" id="JAJOMB010000010">
    <property type="protein sequence ID" value="MCD5312984.1"/>
    <property type="molecule type" value="Genomic_DNA"/>
</dbReference>
<name>A0A9X1SUK1_9ACTN</name>
<evidence type="ECO:0000313" key="1">
    <source>
        <dbReference type="EMBL" id="MCD5312984.1"/>
    </source>
</evidence>
<dbReference type="AlphaFoldDB" id="A0A9X1SUK1"/>